<dbReference type="Pfam" id="PF02585">
    <property type="entry name" value="PIG-L"/>
    <property type="match status" value="1"/>
</dbReference>
<keyword evidence="2 4" id="KW-0378">Hydrolase</keyword>
<keyword evidence="1 4" id="KW-0479">Metal-binding</keyword>
<proteinExistence type="inferred from homology"/>
<dbReference type="PANTHER" id="PTHR12993">
    <property type="entry name" value="N-ACETYLGLUCOSAMINYL-PHOSPHATIDYLINOSITOL DE-N-ACETYLASE-RELATED"/>
    <property type="match status" value="1"/>
</dbReference>
<sequence>MSSGRPGVLLVHAHPDDESITNGVTMAACVAAGARVTLVTCTLGEEGEVIGTALRHLAADRDDALGPHRAGELAAAAAALGVTDHRLLGGEGRHRDSGMTGLPSNDRPGAFCRADVDEAAAALVEIIVETRPRVLLTYDPHGGYGHPDHIQAHRVAMRAVELAAPRHRVERVLWTCLPEGEVERGLARLRSEGPGRFPAVATAADLPGVVPDAEAVLAVRGTEAQYAAKRAAMAAHATQIEVEGETFALSNGLAQPLWRTEHFTLGHGQPPPPGAVDDVFAGLPEGEEP</sequence>
<comment type="cofactor">
    <cofactor evidence="4">
        <name>Zn(2+)</name>
        <dbReference type="ChEBI" id="CHEBI:29105"/>
    </cofactor>
    <text evidence="4">Binds 1 zinc ion per subunit.</text>
</comment>
<dbReference type="GO" id="GO:0010125">
    <property type="term" value="P:mycothiol biosynthetic process"/>
    <property type="evidence" value="ECO:0007669"/>
    <property type="project" value="UniProtKB-UniRule"/>
</dbReference>
<dbReference type="PANTHER" id="PTHR12993:SF26">
    <property type="entry name" value="1D-MYO-INOSITOL 2-ACETAMIDO-2-DEOXY-ALPHA-D-GLUCOPYRANOSIDE DEACETYLASE"/>
    <property type="match status" value="1"/>
</dbReference>
<feature type="binding site" evidence="4">
    <location>
        <position position="14"/>
    </location>
    <ligand>
        <name>Zn(2+)</name>
        <dbReference type="ChEBI" id="CHEBI:29105"/>
    </ligand>
</feature>
<dbReference type="InterPro" id="IPR017810">
    <property type="entry name" value="Mycothiol_biosynthesis_MshB"/>
</dbReference>
<evidence type="ECO:0000256" key="2">
    <source>
        <dbReference type="ARBA" id="ARBA00022801"/>
    </source>
</evidence>
<dbReference type="EC" id="3.5.1.103" evidence="4"/>
<dbReference type="GO" id="GO:0035595">
    <property type="term" value="F:N-acetylglucosaminylinositol deacetylase activity"/>
    <property type="evidence" value="ECO:0007669"/>
    <property type="project" value="UniProtKB-EC"/>
</dbReference>
<feature type="binding site" evidence="4">
    <location>
        <position position="17"/>
    </location>
    <ligand>
        <name>Zn(2+)</name>
        <dbReference type="ChEBI" id="CHEBI:29105"/>
    </ligand>
</feature>
<gene>
    <name evidence="4 6" type="primary">mshB</name>
    <name evidence="6" type="ORF">FH715_05675</name>
</gene>
<dbReference type="EMBL" id="VDGT01000003">
    <property type="protein sequence ID" value="TNM32802.1"/>
    <property type="molecule type" value="Genomic_DNA"/>
</dbReference>
<dbReference type="HAMAP" id="MF_01696">
    <property type="entry name" value="MshB"/>
    <property type="match status" value="1"/>
</dbReference>
<dbReference type="SUPFAM" id="SSF102588">
    <property type="entry name" value="LmbE-like"/>
    <property type="match status" value="1"/>
</dbReference>
<dbReference type="OrthoDB" id="158614at2"/>
<keyword evidence="7" id="KW-1185">Reference proteome</keyword>
<evidence type="ECO:0000313" key="6">
    <source>
        <dbReference type="EMBL" id="TNM32802.1"/>
    </source>
</evidence>
<comment type="caution">
    <text evidence="6">The sequence shown here is derived from an EMBL/GenBank/DDBJ whole genome shotgun (WGS) entry which is preliminary data.</text>
</comment>
<dbReference type="AlphaFoldDB" id="A0A5C4VAF5"/>
<reference evidence="6 7" key="1">
    <citation type="submission" date="2019-06" db="EMBL/GenBank/DDBJ databases">
        <title>Draft genome of Streptomyces sedi sp. JCM16909.</title>
        <authorList>
            <person name="Klykleung N."/>
            <person name="Tanasupawat S."/>
            <person name="Kudo T."/>
            <person name="Yuki M."/>
            <person name="Ohkuma M."/>
        </authorList>
    </citation>
    <scope>NUCLEOTIDE SEQUENCE [LARGE SCALE GENOMIC DNA]</scope>
    <source>
        <strain evidence="6 7">JCM 16909</strain>
    </source>
</reference>
<organism evidence="6 7">
    <name type="scientific">Streptomyces sedi</name>
    <dbReference type="NCBI Taxonomy" id="555059"/>
    <lineage>
        <taxon>Bacteria</taxon>
        <taxon>Bacillati</taxon>
        <taxon>Actinomycetota</taxon>
        <taxon>Actinomycetes</taxon>
        <taxon>Kitasatosporales</taxon>
        <taxon>Streptomycetaceae</taxon>
        <taxon>Streptomyces</taxon>
    </lineage>
</organism>
<feature type="region of interest" description="Disordered" evidence="5">
    <location>
        <begin position="264"/>
        <end position="289"/>
    </location>
</feature>
<dbReference type="InterPro" id="IPR003737">
    <property type="entry name" value="GlcNAc_PI_deacetylase-related"/>
</dbReference>
<comment type="catalytic activity">
    <reaction evidence="4">
        <text>1D-myo-inositol 2-acetamido-2-deoxy-alpha-D-glucopyranoside + H2O = 1D-myo-inositol 2-amino-2-deoxy-alpha-D-glucopyranoside + acetate</text>
        <dbReference type="Rhea" id="RHEA:26180"/>
        <dbReference type="ChEBI" id="CHEBI:15377"/>
        <dbReference type="ChEBI" id="CHEBI:30089"/>
        <dbReference type="ChEBI" id="CHEBI:52442"/>
        <dbReference type="ChEBI" id="CHEBI:58886"/>
        <dbReference type="EC" id="3.5.1.103"/>
    </reaction>
</comment>
<accession>A0A5C4VAF5</accession>
<dbReference type="GO" id="GO:0008270">
    <property type="term" value="F:zinc ion binding"/>
    <property type="evidence" value="ECO:0007669"/>
    <property type="project" value="UniProtKB-UniRule"/>
</dbReference>
<evidence type="ECO:0000256" key="1">
    <source>
        <dbReference type="ARBA" id="ARBA00022723"/>
    </source>
</evidence>
<dbReference type="InterPro" id="IPR024078">
    <property type="entry name" value="LmbE-like_dom_sf"/>
</dbReference>
<dbReference type="NCBIfam" id="TIGR03445">
    <property type="entry name" value="mycothiol_MshB"/>
    <property type="match status" value="1"/>
</dbReference>
<dbReference type="RefSeq" id="WP_139641345.1">
    <property type="nucleotide sequence ID" value="NZ_BAAAZS010000054.1"/>
</dbReference>
<name>A0A5C4VAF5_9ACTN</name>
<comment type="similarity">
    <text evidence="4">Belongs to the MshB deacetylase family.</text>
</comment>
<dbReference type="Proteomes" id="UP000311713">
    <property type="component" value="Unassembled WGS sequence"/>
</dbReference>
<comment type="function">
    <text evidence="4">Catalyzes the deacetylation of 1D-myo-inositol 2-acetamido-2-deoxy-alpha-D-glucopyranoside (GlcNAc-Ins) in the mycothiol biosynthesis pathway.</text>
</comment>
<evidence type="ECO:0000313" key="7">
    <source>
        <dbReference type="Proteomes" id="UP000311713"/>
    </source>
</evidence>
<dbReference type="PROSITE" id="PS51257">
    <property type="entry name" value="PROKAR_LIPOPROTEIN"/>
    <property type="match status" value="1"/>
</dbReference>
<evidence type="ECO:0000256" key="3">
    <source>
        <dbReference type="ARBA" id="ARBA00022833"/>
    </source>
</evidence>
<protein>
    <recommendedName>
        <fullName evidence="4">1D-myo-inositol 2-acetamido-2-deoxy-alpha-D-glucopyranoside deacetylase</fullName>
        <shortName evidence="4">GlcNAc-Ins deacetylase</shortName>
        <ecNumber evidence="4">3.5.1.103</ecNumber>
    </recommendedName>
    <alternativeName>
        <fullName evidence="4">N-acetyl-1-D-myo-inositol-2-amino-2-deoxy-alpha-D-glucopyranoside deacetylase</fullName>
    </alternativeName>
</protein>
<keyword evidence="3 4" id="KW-0862">Zinc</keyword>
<feature type="binding site" evidence="4">
    <location>
        <position position="149"/>
    </location>
    <ligand>
        <name>Zn(2+)</name>
        <dbReference type="ChEBI" id="CHEBI:29105"/>
    </ligand>
</feature>
<evidence type="ECO:0000256" key="5">
    <source>
        <dbReference type="SAM" id="MobiDB-lite"/>
    </source>
</evidence>
<evidence type="ECO:0000256" key="4">
    <source>
        <dbReference type="HAMAP-Rule" id="MF_01696"/>
    </source>
</evidence>
<dbReference type="Gene3D" id="3.40.50.10320">
    <property type="entry name" value="LmbE-like"/>
    <property type="match status" value="1"/>
</dbReference>